<dbReference type="PRINTS" id="PR00038">
    <property type="entry name" value="HTHLUXR"/>
</dbReference>
<dbReference type="PROSITE" id="PS50043">
    <property type="entry name" value="HTH_LUXR_2"/>
    <property type="match status" value="1"/>
</dbReference>
<dbReference type="EMBL" id="ALAN01000188">
    <property type="protein sequence ID" value="ETI66036.1"/>
    <property type="molecule type" value="Genomic_DNA"/>
</dbReference>
<dbReference type="CDD" id="cd06170">
    <property type="entry name" value="LuxR_C_like"/>
    <property type="match status" value="1"/>
</dbReference>
<dbReference type="Gene3D" id="1.10.10.10">
    <property type="entry name" value="Winged helix-like DNA-binding domain superfamily/Winged helix DNA-binding domain"/>
    <property type="match status" value="1"/>
</dbReference>
<dbReference type="AlphaFoldDB" id="A0AB94IFZ8"/>
<sequence>MSKSLNHHLDHLLNDAVKMLSAYQEDLLQEWGFMLQSLKNTNKKSVVVFEFISEFLERFLRSVNEGTIDIYRMLHELQEDWFAYFQRHPEPEALIFHINLLENAAHKVLKSRIAYSSKLHPSVHYLFSKISEVLLFQSEKENHSIWKDAVILFNEWIIRSQNFQESIENICYGFGYFLPFDRCALFKFTNKESVGVGLFGHHLNNEEVQAIAEKIANIPVLNQSLVKLKSQGHEMKNFQPIYIPSAAHDLPEKYVEKFELSSLVIVPIYVPEEGKIIGGVVLDQGPGKHFTVDTSLFPALMKFGQSSGELLSKFIEADIKKNNLPKKDSISLSPRETEIIKLLADGASTAEAALKLYLSEFTVRDYISNIMKRLNAHNRTEVAVKAIRMGIID</sequence>
<dbReference type="GO" id="GO:0003677">
    <property type="term" value="F:DNA binding"/>
    <property type="evidence" value="ECO:0007669"/>
    <property type="project" value="UniProtKB-KW"/>
</dbReference>
<dbReference type="PANTHER" id="PTHR44688">
    <property type="entry name" value="DNA-BINDING TRANSCRIPTIONAL ACTIVATOR DEVR_DOSR"/>
    <property type="match status" value="1"/>
</dbReference>
<dbReference type="InterPro" id="IPR000792">
    <property type="entry name" value="Tscrpt_reg_LuxR_C"/>
</dbReference>
<evidence type="ECO:0000259" key="4">
    <source>
        <dbReference type="PROSITE" id="PS50043"/>
    </source>
</evidence>
<dbReference type="PANTHER" id="PTHR44688:SF16">
    <property type="entry name" value="DNA-BINDING TRANSCRIPTIONAL ACTIVATOR DEVR_DOSR"/>
    <property type="match status" value="1"/>
</dbReference>
<comment type="caution">
    <text evidence="5">The sequence shown here is derived from an EMBL/GenBank/DDBJ whole genome shotgun (WGS) entry which is preliminary data.</text>
</comment>
<organism evidence="5 6">
    <name type="scientific">Neobacillus vireti LMG 21834</name>
    <dbReference type="NCBI Taxonomy" id="1131730"/>
    <lineage>
        <taxon>Bacteria</taxon>
        <taxon>Bacillati</taxon>
        <taxon>Bacillota</taxon>
        <taxon>Bacilli</taxon>
        <taxon>Bacillales</taxon>
        <taxon>Bacillaceae</taxon>
        <taxon>Neobacillus</taxon>
    </lineage>
</organism>
<feature type="domain" description="HTH luxR-type" evidence="4">
    <location>
        <begin position="325"/>
        <end position="390"/>
    </location>
</feature>
<dbReference type="Proteomes" id="UP000018877">
    <property type="component" value="Unassembled WGS sequence"/>
</dbReference>
<dbReference type="SUPFAM" id="SSF46894">
    <property type="entry name" value="C-terminal effector domain of the bipartite response regulators"/>
    <property type="match status" value="1"/>
</dbReference>
<protein>
    <submittedName>
        <fullName evidence="5">LuxR family transcriptional regulator</fullName>
    </submittedName>
</protein>
<proteinExistence type="predicted"/>
<dbReference type="InterPro" id="IPR016032">
    <property type="entry name" value="Sig_transdc_resp-reg_C-effctor"/>
</dbReference>
<evidence type="ECO:0000256" key="2">
    <source>
        <dbReference type="ARBA" id="ARBA00023125"/>
    </source>
</evidence>
<evidence type="ECO:0000256" key="1">
    <source>
        <dbReference type="ARBA" id="ARBA00023015"/>
    </source>
</evidence>
<keyword evidence="6" id="KW-1185">Reference proteome</keyword>
<dbReference type="InterPro" id="IPR029016">
    <property type="entry name" value="GAF-like_dom_sf"/>
</dbReference>
<dbReference type="SMART" id="SM00421">
    <property type="entry name" value="HTH_LUXR"/>
    <property type="match status" value="1"/>
</dbReference>
<dbReference type="GO" id="GO:0045892">
    <property type="term" value="P:negative regulation of DNA-templated transcription"/>
    <property type="evidence" value="ECO:0007669"/>
    <property type="project" value="UniProtKB-ARBA"/>
</dbReference>
<evidence type="ECO:0000313" key="6">
    <source>
        <dbReference type="Proteomes" id="UP000018877"/>
    </source>
</evidence>
<reference evidence="5 6" key="1">
    <citation type="journal article" date="2014" name="Environ. Microbiol.">
        <title>The nitrate-ammonifying and nosZ-carrying bacterium Bacillus vireti is a potent source and sink for nitric and nitrous oxide under high nitrate conditions.</title>
        <authorList>
            <person name="Mania D."/>
            <person name="Heylen K."/>
            <person name="van Spanning R.J."/>
            <person name="Frostegard A."/>
        </authorList>
    </citation>
    <scope>NUCLEOTIDE SEQUENCE [LARGE SCALE GENOMIC DNA]</scope>
    <source>
        <strain evidence="5 6">LMG 21834</strain>
    </source>
</reference>
<gene>
    <name evidence="5" type="ORF">BAVI_24753</name>
</gene>
<accession>A0AB94IFZ8</accession>
<name>A0AB94IFZ8_9BACI</name>
<keyword evidence="1" id="KW-0805">Transcription regulation</keyword>
<evidence type="ECO:0000256" key="3">
    <source>
        <dbReference type="ARBA" id="ARBA00023163"/>
    </source>
</evidence>
<keyword evidence="2" id="KW-0238">DNA-binding</keyword>
<keyword evidence="3" id="KW-0804">Transcription</keyword>
<dbReference type="Gene3D" id="3.30.450.40">
    <property type="match status" value="1"/>
</dbReference>
<evidence type="ECO:0000313" key="5">
    <source>
        <dbReference type="EMBL" id="ETI66036.1"/>
    </source>
</evidence>
<dbReference type="InterPro" id="IPR036388">
    <property type="entry name" value="WH-like_DNA-bd_sf"/>
</dbReference>
<dbReference type="Pfam" id="PF00196">
    <property type="entry name" value="GerE"/>
    <property type="match status" value="1"/>
</dbReference>